<dbReference type="PANTHER" id="PTHR18901">
    <property type="entry name" value="2-DEOXYGLUCOSE-6-PHOSPHATE PHOSPHATASE 2"/>
    <property type="match status" value="1"/>
</dbReference>
<gene>
    <name evidence="1" type="ORF">I215_08456</name>
</gene>
<dbReference type="EMBL" id="AMSG01000009">
    <property type="protein sequence ID" value="EKF55262.1"/>
    <property type="molecule type" value="Genomic_DNA"/>
</dbReference>
<reference evidence="1 2" key="1">
    <citation type="journal article" date="2012" name="J. Bacteriol.">
        <title>Genome Sequence of Galbibacter marinum Type Strain ck-I2-15.</title>
        <authorList>
            <person name="Lai Q."/>
            <person name="Li C."/>
            <person name="Shao Z."/>
        </authorList>
    </citation>
    <scope>NUCLEOTIDE SEQUENCE [LARGE SCALE GENOMIC DNA]</scope>
    <source>
        <strain evidence="2">ck-I2-15</strain>
    </source>
</reference>
<dbReference type="PANTHER" id="PTHR18901:SF38">
    <property type="entry name" value="PSEUDOURIDINE-5'-PHOSPHATASE"/>
    <property type="match status" value="1"/>
</dbReference>
<dbReference type="SFLD" id="SFLDS00003">
    <property type="entry name" value="Haloacid_Dehalogenase"/>
    <property type="match status" value="1"/>
</dbReference>
<evidence type="ECO:0000313" key="2">
    <source>
        <dbReference type="Proteomes" id="UP000007364"/>
    </source>
</evidence>
<dbReference type="InterPro" id="IPR036412">
    <property type="entry name" value="HAD-like_sf"/>
</dbReference>
<dbReference type="eggNOG" id="COG0637">
    <property type="taxonomic scope" value="Bacteria"/>
</dbReference>
<dbReference type="Gene3D" id="1.10.150.240">
    <property type="entry name" value="Putative phosphatase, domain 2"/>
    <property type="match status" value="1"/>
</dbReference>
<dbReference type="InterPro" id="IPR006439">
    <property type="entry name" value="HAD-SF_hydro_IA"/>
</dbReference>
<dbReference type="PRINTS" id="PR00413">
    <property type="entry name" value="HADHALOGNASE"/>
</dbReference>
<protein>
    <submittedName>
        <fullName evidence="1">Phosphorylated carbohydrates phosphatase</fullName>
    </submittedName>
</protein>
<organism evidence="1 2">
    <name type="scientific">Galbibacter marinus</name>
    <dbReference type="NCBI Taxonomy" id="555500"/>
    <lineage>
        <taxon>Bacteria</taxon>
        <taxon>Pseudomonadati</taxon>
        <taxon>Bacteroidota</taxon>
        <taxon>Flavobacteriia</taxon>
        <taxon>Flavobacteriales</taxon>
        <taxon>Flavobacteriaceae</taxon>
        <taxon>Galbibacter</taxon>
    </lineage>
</organism>
<dbReference type="SFLD" id="SFLDG01135">
    <property type="entry name" value="C1.5.6:_HAD__Beta-PGM__Phospha"/>
    <property type="match status" value="1"/>
</dbReference>
<dbReference type="SFLD" id="SFLDG01129">
    <property type="entry name" value="C1.5:_HAD__Beta-PGM__Phosphata"/>
    <property type="match status" value="1"/>
</dbReference>
<evidence type="ECO:0000313" key="1">
    <source>
        <dbReference type="EMBL" id="EKF55262.1"/>
    </source>
</evidence>
<dbReference type="RefSeq" id="WP_008991546.1">
    <property type="nucleotide sequence ID" value="NZ_AMSG01000009.1"/>
</dbReference>
<dbReference type="AlphaFoldDB" id="K2QKQ8"/>
<accession>K2QKQ8</accession>
<name>K2QKQ8_9FLAO</name>
<dbReference type="InterPro" id="IPR023214">
    <property type="entry name" value="HAD_sf"/>
</dbReference>
<comment type="caution">
    <text evidence="1">The sequence shown here is derived from an EMBL/GenBank/DDBJ whole genome shotgun (WGS) entry which is preliminary data.</text>
</comment>
<dbReference type="OrthoDB" id="9797743at2"/>
<dbReference type="NCBIfam" id="TIGR01509">
    <property type="entry name" value="HAD-SF-IA-v3"/>
    <property type="match status" value="1"/>
</dbReference>
<dbReference type="Gene3D" id="3.40.50.1000">
    <property type="entry name" value="HAD superfamily/HAD-like"/>
    <property type="match status" value="1"/>
</dbReference>
<dbReference type="SUPFAM" id="SSF56784">
    <property type="entry name" value="HAD-like"/>
    <property type="match status" value="1"/>
</dbReference>
<dbReference type="InterPro" id="IPR041492">
    <property type="entry name" value="HAD_2"/>
</dbReference>
<sequence>MIKDHFIFDMDGVLIDSEPAHQQIFKKVFEELNLEFSLAYHHRLVGMAAVPMWEKIRSDFQIQTDARELMNFHKEFMYVEIKELDIQLVPGALELLDQLQQMGVKMSLASSSAQKLIHHFVDKFGIRSKFDFLVSGESLTRSKPFPDIFLMVAELYNKEPDHFIVIEDSNNGVRAAKAAEMKCIGYKNPNSGQQDLTLADELINSFSELTQQKIKDLTNL</sequence>
<dbReference type="Proteomes" id="UP000007364">
    <property type="component" value="Unassembled WGS sequence"/>
</dbReference>
<dbReference type="STRING" id="555500.I215_08456"/>
<keyword evidence="2" id="KW-1185">Reference proteome</keyword>
<proteinExistence type="predicted"/>
<dbReference type="Pfam" id="PF13419">
    <property type="entry name" value="HAD_2"/>
    <property type="match status" value="1"/>
</dbReference>
<dbReference type="InterPro" id="IPR023198">
    <property type="entry name" value="PGP-like_dom2"/>
</dbReference>